<gene>
    <name evidence="2" type="ORF">CC84DRAFT_1160059</name>
</gene>
<reference evidence="2 3" key="1">
    <citation type="submission" date="2016-05" db="EMBL/GenBank/DDBJ databases">
        <title>Comparative analysis of secretome profiles of manganese(II)-oxidizing ascomycete fungi.</title>
        <authorList>
            <consortium name="DOE Joint Genome Institute"/>
            <person name="Zeiner C.A."/>
            <person name="Purvine S.O."/>
            <person name="Zink E.M."/>
            <person name="Wu S."/>
            <person name="Pasa-Tolic L."/>
            <person name="Chaput D.L."/>
            <person name="Haridas S."/>
            <person name="Grigoriev I.V."/>
            <person name="Santelli C.M."/>
            <person name="Hansel C.M."/>
        </authorList>
    </citation>
    <scope>NUCLEOTIDE SEQUENCE [LARGE SCALE GENOMIC DNA]</scope>
    <source>
        <strain evidence="2 3">AP3s5-JAC2a</strain>
    </source>
</reference>
<keyword evidence="3" id="KW-1185">Reference proteome</keyword>
<dbReference type="InterPro" id="IPR051283">
    <property type="entry name" value="Sec_Metabolite_Acyltrans"/>
</dbReference>
<evidence type="ECO:0000313" key="3">
    <source>
        <dbReference type="Proteomes" id="UP000077069"/>
    </source>
</evidence>
<evidence type="ECO:0008006" key="4">
    <source>
        <dbReference type="Google" id="ProtNLM"/>
    </source>
</evidence>
<proteinExistence type="predicted"/>
<dbReference type="OrthoDB" id="1862401at2759"/>
<organism evidence="2 3">
    <name type="scientific">Paraphaeosphaeria sporulosa</name>
    <dbReference type="NCBI Taxonomy" id="1460663"/>
    <lineage>
        <taxon>Eukaryota</taxon>
        <taxon>Fungi</taxon>
        <taxon>Dikarya</taxon>
        <taxon>Ascomycota</taxon>
        <taxon>Pezizomycotina</taxon>
        <taxon>Dothideomycetes</taxon>
        <taxon>Pleosporomycetidae</taxon>
        <taxon>Pleosporales</taxon>
        <taxon>Massarineae</taxon>
        <taxon>Didymosphaeriaceae</taxon>
        <taxon>Paraphaeosphaeria</taxon>
    </lineage>
</organism>
<dbReference type="GeneID" id="28760878"/>
<dbReference type="RefSeq" id="XP_018043165.1">
    <property type="nucleotide sequence ID" value="XM_018177392.1"/>
</dbReference>
<dbReference type="Gene3D" id="3.30.559.10">
    <property type="entry name" value="Chloramphenicol acetyltransferase-like domain"/>
    <property type="match status" value="2"/>
</dbReference>
<dbReference type="GO" id="GO:0016740">
    <property type="term" value="F:transferase activity"/>
    <property type="evidence" value="ECO:0007669"/>
    <property type="project" value="UniProtKB-KW"/>
</dbReference>
<dbReference type="FunCoup" id="A0A177D102">
    <property type="interactions" value="65"/>
</dbReference>
<evidence type="ECO:0000256" key="1">
    <source>
        <dbReference type="ARBA" id="ARBA00022679"/>
    </source>
</evidence>
<sequence>MNDFHLSHLDQTMLRMYARHLLFFEFPDPGYLEDAVDALRAGFAATIHQLPFLAGTIRLSNPDTGRLSLQHPESLSDELIDQIFTFSYDQAGNAVLEYTKMEKNGFPPLAIWRDVFCPVLLRNHPGLDDEFAAGLISFKKEMPVPVFAAQATFLRGGLVLSIYAHHSVIDGAGLTRLYKLLSENTRSKGSKFMLKSDGNSVAELNSQRHLFDTFAESSQPIECPEVRFPGTPRTSPLLRKEPYKVTAKIFVFPAATISELAKTLTSTTNRQISSFVALVSLIWTNITLSRSTALAANNVETVKLGIAFDHRRNLPQPLKDTYWGNCVTEITASATVSTMLFKTSDDSVYGEQLGPIAAILSETFSSVTLDWLKPRLNLFSRTPNPWQLRSDSDAINGPDLFVTSWMHIGTECAWNIPGTTSAGPVAMRKPQAHVEGLIHVLPKVRLENGFPAVEVLVCLEEWEMERVVRRLEGERWAVRVIDA</sequence>
<dbReference type="AlphaFoldDB" id="A0A177D102"/>
<keyword evidence="1" id="KW-0808">Transferase</keyword>
<dbReference type="Proteomes" id="UP000077069">
    <property type="component" value="Unassembled WGS sequence"/>
</dbReference>
<evidence type="ECO:0000313" key="2">
    <source>
        <dbReference type="EMBL" id="OAG12800.1"/>
    </source>
</evidence>
<accession>A0A177D102</accession>
<dbReference type="InterPro" id="IPR023213">
    <property type="entry name" value="CAT-like_dom_sf"/>
</dbReference>
<protein>
    <recommendedName>
        <fullName evidence="4">Trichothecene 3-O-acetyltransferas-like protein</fullName>
    </recommendedName>
</protein>
<name>A0A177D102_9PLEO</name>
<dbReference type="PANTHER" id="PTHR31896">
    <property type="entry name" value="FAMILY REGULATORY PROTEIN, PUTATIVE (AFU_ORTHOLOGUE AFUA_3G14730)-RELATED"/>
    <property type="match status" value="1"/>
</dbReference>
<dbReference type="STRING" id="1460663.A0A177D102"/>
<dbReference type="InParanoid" id="A0A177D102"/>
<dbReference type="Pfam" id="PF02458">
    <property type="entry name" value="Transferase"/>
    <property type="match status" value="1"/>
</dbReference>
<dbReference type="EMBL" id="KV441548">
    <property type="protein sequence ID" value="OAG12800.1"/>
    <property type="molecule type" value="Genomic_DNA"/>
</dbReference>
<dbReference type="PANTHER" id="PTHR31896:SF64">
    <property type="entry name" value="TRICHOTHECENE 3-O-ACETYLTRANSFERASE"/>
    <property type="match status" value="1"/>
</dbReference>